<dbReference type="GO" id="GO:0008881">
    <property type="term" value="F:glutamate racemase activity"/>
    <property type="evidence" value="ECO:0007669"/>
    <property type="project" value="UniProtKB-UniRule"/>
</dbReference>
<evidence type="ECO:0000256" key="5">
    <source>
        <dbReference type="ARBA" id="ARBA00023235"/>
    </source>
</evidence>
<evidence type="ECO:0000256" key="7">
    <source>
        <dbReference type="HAMAP-Rule" id="MF_00258"/>
    </source>
</evidence>
<accession>A0A1G6ZYS7</accession>
<dbReference type="HAMAP" id="MF_00258">
    <property type="entry name" value="Glu_racemase"/>
    <property type="match status" value="1"/>
</dbReference>
<keyword evidence="5 7" id="KW-0413">Isomerase</keyword>
<evidence type="ECO:0000256" key="4">
    <source>
        <dbReference type="ARBA" id="ARBA00022984"/>
    </source>
</evidence>
<evidence type="ECO:0000256" key="3">
    <source>
        <dbReference type="ARBA" id="ARBA00022960"/>
    </source>
</evidence>
<dbReference type="InterPro" id="IPR015942">
    <property type="entry name" value="Asp/Glu/hydantoin_racemase"/>
</dbReference>
<dbReference type="SUPFAM" id="SSF53681">
    <property type="entry name" value="Aspartate/glutamate racemase"/>
    <property type="match status" value="2"/>
</dbReference>
<dbReference type="AlphaFoldDB" id="A0A1G6ZYS7"/>
<evidence type="ECO:0000313" key="8">
    <source>
        <dbReference type="EMBL" id="SDE06985.1"/>
    </source>
</evidence>
<feature type="binding site" evidence="7">
    <location>
        <begin position="38"/>
        <end position="39"/>
    </location>
    <ligand>
        <name>substrate</name>
    </ligand>
</feature>
<name>A0A1G6ZYS7_9PROT</name>
<gene>
    <name evidence="7" type="primary">murI</name>
    <name evidence="8" type="ORF">SAMN04488071_1988</name>
</gene>
<dbReference type="Proteomes" id="UP000183685">
    <property type="component" value="Unassembled WGS sequence"/>
</dbReference>
<evidence type="ECO:0000313" key="9">
    <source>
        <dbReference type="Proteomes" id="UP000183685"/>
    </source>
</evidence>
<dbReference type="Gene3D" id="3.40.50.1860">
    <property type="match status" value="2"/>
</dbReference>
<dbReference type="EC" id="5.1.1.3" evidence="2 7"/>
<dbReference type="PANTHER" id="PTHR21198:SF2">
    <property type="entry name" value="GLUTAMATE RACEMASE"/>
    <property type="match status" value="1"/>
</dbReference>
<comment type="similarity">
    <text evidence="7">Belongs to the aspartate/glutamate racemases family.</text>
</comment>
<dbReference type="GO" id="GO:0008360">
    <property type="term" value="P:regulation of cell shape"/>
    <property type="evidence" value="ECO:0007669"/>
    <property type="project" value="UniProtKB-KW"/>
</dbReference>
<evidence type="ECO:0000256" key="6">
    <source>
        <dbReference type="ARBA" id="ARBA00023316"/>
    </source>
</evidence>
<feature type="binding site" evidence="7">
    <location>
        <begin position="6"/>
        <end position="7"/>
    </location>
    <ligand>
        <name>substrate</name>
    </ligand>
</feature>
<dbReference type="UniPathway" id="UPA00219"/>
<proteinExistence type="inferred from homology"/>
<dbReference type="STRING" id="637679.GCA_001550055_01868"/>
<sequence>MIGVFDSGSGGLTILEALHEAMPEQDFLYLGDHANAPYGHRSNEQIVDMTRQCVETLFGAGCDLVVLACNTAAAIALRTLQQDWLPKAYPNKRVLGVLVPMVEALTGVPWSQEHPNGGKPKDRSILLFATRKTVESGSYLDEVNKRAPHVALVQKACPGLVDAIEGGAGDAPMRGLIDGFVGEVLADVPAPDAAVLGCTHFPLVRDYFRRALPATTELLSQPEIVAKSLKDYLARHAEFQESGSGHIRLLTTGRPQDVTMADAYLPEKLRHFEDHTRA</sequence>
<dbReference type="GO" id="GO:0009252">
    <property type="term" value="P:peptidoglycan biosynthetic process"/>
    <property type="evidence" value="ECO:0007669"/>
    <property type="project" value="UniProtKB-UniRule"/>
</dbReference>
<comment type="function">
    <text evidence="7">Provides the (R)-glutamate required for cell wall biosynthesis.</text>
</comment>
<protein>
    <recommendedName>
        <fullName evidence="2 7">Glutamate racemase</fullName>
        <ecNumber evidence="2 7">5.1.1.3</ecNumber>
    </recommendedName>
</protein>
<dbReference type="GO" id="GO:0071555">
    <property type="term" value="P:cell wall organization"/>
    <property type="evidence" value="ECO:0007669"/>
    <property type="project" value="UniProtKB-KW"/>
</dbReference>
<comment type="pathway">
    <text evidence="7">Cell wall biogenesis; peptidoglycan biosynthesis.</text>
</comment>
<dbReference type="PANTHER" id="PTHR21198">
    <property type="entry name" value="GLUTAMATE RACEMASE"/>
    <property type="match status" value="1"/>
</dbReference>
<feature type="binding site" evidence="7">
    <location>
        <begin position="70"/>
        <end position="71"/>
    </location>
    <ligand>
        <name>substrate</name>
    </ligand>
</feature>
<feature type="active site" description="Proton donor/acceptor" evidence="7">
    <location>
        <position position="198"/>
    </location>
</feature>
<keyword evidence="3 7" id="KW-0133">Cell shape</keyword>
<keyword evidence="4 7" id="KW-0573">Peptidoglycan synthesis</keyword>
<keyword evidence="6 7" id="KW-0961">Cell wall biogenesis/degradation</keyword>
<dbReference type="RefSeq" id="WP_068304194.1">
    <property type="nucleotide sequence ID" value="NZ_FNAK01000004.1"/>
</dbReference>
<reference evidence="8 9" key="1">
    <citation type="submission" date="2016-10" db="EMBL/GenBank/DDBJ databases">
        <authorList>
            <person name="de Groot N.N."/>
        </authorList>
    </citation>
    <scope>NUCLEOTIDE SEQUENCE [LARGE SCALE GENOMIC DNA]</scope>
    <source>
        <strain evidence="8 9">CGMCC 1.9109</strain>
    </source>
</reference>
<keyword evidence="9" id="KW-1185">Reference proteome</keyword>
<dbReference type="InterPro" id="IPR001920">
    <property type="entry name" value="Asp/Glu_race"/>
</dbReference>
<comment type="catalytic activity">
    <reaction evidence="1 7">
        <text>L-glutamate = D-glutamate</text>
        <dbReference type="Rhea" id="RHEA:12813"/>
        <dbReference type="ChEBI" id="CHEBI:29985"/>
        <dbReference type="ChEBI" id="CHEBI:29986"/>
        <dbReference type="EC" id="5.1.1.3"/>
    </reaction>
</comment>
<dbReference type="OrthoDB" id="9801055at2"/>
<dbReference type="EMBL" id="FNAK01000004">
    <property type="protein sequence ID" value="SDE06985.1"/>
    <property type="molecule type" value="Genomic_DNA"/>
</dbReference>
<dbReference type="Pfam" id="PF01177">
    <property type="entry name" value="Asp_Glu_race"/>
    <property type="match status" value="1"/>
</dbReference>
<organism evidence="8 9">
    <name type="scientific">Kordiimonas lacus</name>
    <dbReference type="NCBI Taxonomy" id="637679"/>
    <lineage>
        <taxon>Bacteria</taxon>
        <taxon>Pseudomonadati</taxon>
        <taxon>Pseudomonadota</taxon>
        <taxon>Alphaproteobacteria</taxon>
        <taxon>Kordiimonadales</taxon>
        <taxon>Kordiimonadaceae</taxon>
        <taxon>Kordiimonas</taxon>
    </lineage>
</organism>
<evidence type="ECO:0000256" key="1">
    <source>
        <dbReference type="ARBA" id="ARBA00001602"/>
    </source>
</evidence>
<feature type="binding site" evidence="7">
    <location>
        <begin position="199"/>
        <end position="200"/>
    </location>
    <ligand>
        <name>substrate</name>
    </ligand>
</feature>
<evidence type="ECO:0000256" key="2">
    <source>
        <dbReference type="ARBA" id="ARBA00013090"/>
    </source>
</evidence>
<feature type="active site" description="Proton donor/acceptor" evidence="7">
    <location>
        <position position="69"/>
    </location>
</feature>
<dbReference type="InterPro" id="IPR004391">
    <property type="entry name" value="Glu_race"/>
</dbReference>